<dbReference type="Pfam" id="PF02195">
    <property type="entry name" value="ParB_N"/>
    <property type="match status" value="1"/>
</dbReference>
<geneLocation type="plasmid" evidence="4 5">
    <name>unnamed1</name>
</geneLocation>
<dbReference type="InterPro" id="IPR050336">
    <property type="entry name" value="Chromosome_partition/occlusion"/>
</dbReference>
<evidence type="ECO:0000259" key="3">
    <source>
        <dbReference type="SMART" id="SM00470"/>
    </source>
</evidence>
<gene>
    <name evidence="4" type="ORF">C0V82_21680</name>
</gene>
<dbReference type="Gene3D" id="3.90.1530.30">
    <property type="match status" value="1"/>
</dbReference>
<keyword evidence="2" id="KW-0159">Chromosome partition</keyword>
<dbReference type="GO" id="GO:0005694">
    <property type="term" value="C:chromosome"/>
    <property type="evidence" value="ECO:0007669"/>
    <property type="project" value="TreeGrafter"/>
</dbReference>
<dbReference type="GO" id="GO:0003677">
    <property type="term" value="F:DNA binding"/>
    <property type="evidence" value="ECO:0007669"/>
    <property type="project" value="InterPro"/>
</dbReference>
<dbReference type="InterPro" id="IPR036086">
    <property type="entry name" value="ParB/Sulfiredoxin_sf"/>
</dbReference>
<dbReference type="RefSeq" id="WP_102114549.1">
    <property type="nucleotide sequence ID" value="NZ_BMGN01000001.1"/>
</dbReference>
<dbReference type="PANTHER" id="PTHR33375">
    <property type="entry name" value="CHROMOSOME-PARTITIONING PROTEIN PARB-RELATED"/>
    <property type="match status" value="1"/>
</dbReference>
<evidence type="ECO:0000256" key="2">
    <source>
        <dbReference type="ARBA" id="ARBA00022829"/>
    </source>
</evidence>
<feature type="domain" description="ParB-like N-terminal" evidence="3">
    <location>
        <begin position="43"/>
        <end position="134"/>
    </location>
</feature>
<evidence type="ECO:0000313" key="4">
    <source>
        <dbReference type="EMBL" id="AUN33025.1"/>
    </source>
</evidence>
<dbReference type="GO" id="GO:0007059">
    <property type="term" value="P:chromosome segregation"/>
    <property type="evidence" value="ECO:0007669"/>
    <property type="project" value="UniProtKB-KW"/>
</dbReference>
<dbReference type="EMBL" id="CP025613">
    <property type="protein sequence ID" value="AUN33025.1"/>
    <property type="molecule type" value="Genomic_DNA"/>
</dbReference>
<dbReference type="InterPro" id="IPR041468">
    <property type="entry name" value="HTH_ParB/Spo0J"/>
</dbReference>
<accession>A0A2K9NKW6</accession>
<dbReference type="OrthoDB" id="9802051at2"/>
<dbReference type="Pfam" id="PF17762">
    <property type="entry name" value="HTH_ParB"/>
    <property type="match status" value="1"/>
</dbReference>
<dbReference type="InterPro" id="IPR003115">
    <property type="entry name" value="ParB_N"/>
</dbReference>
<evidence type="ECO:0000256" key="1">
    <source>
        <dbReference type="ARBA" id="ARBA00006295"/>
    </source>
</evidence>
<dbReference type="Gene3D" id="1.10.10.2830">
    <property type="match status" value="1"/>
</dbReference>
<keyword evidence="5" id="KW-1185">Reference proteome</keyword>
<dbReference type="InterPro" id="IPR004437">
    <property type="entry name" value="ParB/RepB/Spo0J"/>
</dbReference>
<dbReference type="PANTHER" id="PTHR33375:SF1">
    <property type="entry name" value="CHROMOSOME-PARTITIONING PROTEIN PARB-RELATED"/>
    <property type="match status" value="1"/>
</dbReference>
<dbReference type="NCBIfam" id="TIGR00180">
    <property type="entry name" value="parB_part"/>
    <property type="match status" value="1"/>
</dbReference>
<protein>
    <recommendedName>
        <fullName evidence="3">ParB-like N-terminal domain-containing protein</fullName>
    </recommendedName>
</protein>
<dbReference type="SMART" id="SM00470">
    <property type="entry name" value="ParB"/>
    <property type="match status" value="1"/>
</dbReference>
<sequence length="312" mass="34484">MVKNWRKPAGQQPAVVAKSIGESLERPGADLIFGTAEGLRDTVLLRLTDIEPNPNQPRRHFDEEELQALSFSLREVGQLSPILVQAHPTEPKRFMLVAGERRWRAAGMAGLTKIMAHILPTDANTDQIALIENLQRVDLSPVEEAEGIRRLIETHEYNQEAVGDLLGRSRTEVNTTLTLLRLHATIRTDCVTSHNDVPKAVLLELARMEEVDQLSLWLKVKKGELTAREAREYRAKLQRAGDPATAKAPVRNVTAKKFIAGLPKLEESLSAGIEAVADKGVAKLRADERAKLEALKARLAGYAQQLETLLAG</sequence>
<name>A0A2K9NKW6_9PROT</name>
<dbReference type="AlphaFoldDB" id="A0A2K9NKW6"/>
<keyword evidence="4" id="KW-0614">Plasmid</keyword>
<dbReference type="KEGG" id="ncb:C0V82_21680"/>
<organism evidence="4 5">
    <name type="scientific">Niveispirillum cyanobacteriorum</name>
    <dbReference type="NCBI Taxonomy" id="1612173"/>
    <lineage>
        <taxon>Bacteria</taxon>
        <taxon>Pseudomonadati</taxon>
        <taxon>Pseudomonadota</taxon>
        <taxon>Alphaproteobacteria</taxon>
        <taxon>Rhodospirillales</taxon>
        <taxon>Azospirillaceae</taxon>
        <taxon>Niveispirillum</taxon>
    </lineage>
</organism>
<reference evidence="4 5" key="1">
    <citation type="submission" date="2017-12" db="EMBL/GenBank/DDBJ databases">
        <title>Genomes of bacteria within cyanobacterial aggregates.</title>
        <authorList>
            <person name="Cai H."/>
        </authorList>
    </citation>
    <scope>NUCLEOTIDE SEQUENCE [LARGE SCALE GENOMIC DNA]</scope>
    <source>
        <strain evidence="4 5">TH16</strain>
        <plasmid evidence="4 5">unnamed1</plasmid>
    </source>
</reference>
<dbReference type="Proteomes" id="UP000234752">
    <property type="component" value="Plasmid unnamed1"/>
</dbReference>
<comment type="similarity">
    <text evidence="1">Belongs to the ParB family.</text>
</comment>
<proteinExistence type="inferred from homology"/>
<evidence type="ECO:0000313" key="5">
    <source>
        <dbReference type="Proteomes" id="UP000234752"/>
    </source>
</evidence>
<dbReference type="SUPFAM" id="SSF110849">
    <property type="entry name" value="ParB/Sulfiredoxin"/>
    <property type="match status" value="1"/>
</dbReference>